<evidence type="ECO:0000256" key="3">
    <source>
        <dbReference type="ARBA" id="ARBA00022475"/>
    </source>
</evidence>
<keyword evidence="3 7" id="KW-1003">Cell membrane</keyword>
<reference evidence="8 9" key="1">
    <citation type="submission" date="2016-03" db="EMBL/GenBank/DDBJ databases">
        <title>Pediococcus and Lactobacillus from brewery environment - whole genome sequencing and assembly.</title>
        <authorList>
            <person name="Behr J."/>
            <person name="Geissler A.J."/>
            <person name="Vogel R.F."/>
        </authorList>
    </citation>
    <scope>NUCLEOTIDE SEQUENCE [LARGE SCALE GENOMIC DNA]</scope>
    <source>
        <strain evidence="8 9">TMW 1.1989</strain>
    </source>
</reference>
<gene>
    <name evidence="8" type="ORF">AYR53_07745</name>
</gene>
<dbReference type="Pfam" id="PF09335">
    <property type="entry name" value="VTT_dom"/>
    <property type="match status" value="1"/>
</dbReference>
<dbReference type="STRING" id="375175.AYR53_07745"/>
<dbReference type="AlphaFoldDB" id="A0A192H1I8"/>
<protein>
    <submittedName>
        <fullName evidence="8">Cytochrome O ubiquinol oxidase</fullName>
    </submittedName>
</protein>
<dbReference type="GO" id="GO:0005886">
    <property type="term" value="C:plasma membrane"/>
    <property type="evidence" value="ECO:0007669"/>
    <property type="project" value="UniProtKB-SubCell"/>
</dbReference>
<keyword evidence="4 7" id="KW-0812">Transmembrane</keyword>
<evidence type="ECO:0000256" key="1">
    <source>
        <dbReference type="ARBA" id="ARBA00004651"/>
    </source>
</evidence>
<keyword evidence="5 7" id="KW-1133">Transmembrane helix</keyword>
<dbReference type="RefSeq" id="WP_068223528.1">
    <property type="nucleotide sequence ID" value="NZ_CP014623.1"/>
</dbReference>
<sequence>MPQLIDFVLNIDTHLVTLVNSFGNWSYLILFLLIFIETGVVVLPFLPGDSLLFAASALAANSAYHLNIWLLFATFFTATVLGDTLNYEIGRLLGTKAANYRWFNRFIDKQKMAQAEQFFNRHGGKAIAIARFMPIVRTFIPFISGGSHMNYRKFSHYNVLGGFLWVTVCLMAGHFFGNMPFVQEHFSIVVVGIVAISLIPVLITLLRRRHATDLDTD</sequence>
<dbReference type="KEGG" id="lbt:AYR52_02620"/>
<proteinExistence type="inferred from homology"/>
<accession>A0A192H1I8</accession>
<name>A0A192H1I8_9LACO</name>
<evidence type="ECO:0000256" key="7">
    <source>
        <dbReference type="RuleBase" id="RU367016"/>
    </source>
</evidence>
<comment type="subcellular location">
    <subcellularLocation>
        <location evidence="1 7">Cell membrane</location>
        <topology evidence="1 7">Multi-pass membrane protein</topology>
    </subcellularLocation>
</comment>
<feature type="transmembrane region" description="Helical" evidence="7">
    <location>
        <begin position="66"/>
        <end position="87"/>
    </location>
</feature>
<evidence type="ECO:0000256" key="6">
    <source>
        <dbReference type="ARBA" id="ARBA00023136"/>
    </source>
</evidence>
<dbReference type="GeneID" id="42982145"/>
<dbReference type="InterPro" id="IPR032818">
    <property type="entry name" value="DedA-like"/>
</dbReference>
<dbReference type="PANTHER" id="PTHR30353">
    <property type="entry name" value="INNER MEMBRANE PROTEIN DEDA-RELATED"/>
    <property type="match status" value="1"/>
</dbReference>
<feature type="transmembrane region" description="Helical" evidence="7">
    <location>
        <begin position="25"/>
        <end position="46"/>
    </location>
</feature>
<keyword evidence="9" id="KW-1185">Reference proteome</keyword>
<dbReference type="InterPro" id="IPR032816">
    <property type="entry name" value="VTT_dom"/>
</dbReference>
<evidence type="ECO:0000256" key="5">
    <source>
        <dbReference type="ARBA" id="ARBA00022989"/>
    </source>
</evidence>
<dbReference type="EMBL" id="CP014873">
    <property type="protein sequence ID" value="ANK62674.1"/>
    <property type="molecule type" value="Genomic_DNA"/>
</dbReference>
<dbReference type="Proteomes" id="UP000078582">
    <property type="component" value="Chromosome"/>
</dbReference>
<evidence type="ECO:0000313" key="9">
    <source>
        <dbReference type="Proteomes" id="UP000078582"/>
    </source>
</evidence>
<feature type="transmembrane region" description="Helical" evidence="7">
    <location>
        <begin position="157"/>
        <end position="176"/>
    </location>
</feature>
<organism evidence="8 9">
    <name type="scientific">Loigolactobacillus backii</name>
    <dbReference type="NCBI Taxonomy" id="375175"/>
    <lineage>
        <taxon>Bacteria</taxon>
        <taxon>Bacillati</taxon>
        <taxon>Bacillota</taxon>
        <taxon>Bacilli</taxon>
        <taxon>Lactobacillales</taxon>
        <taxon>Lactobacillaceae</taxon>
        <taxon>Loigolactobacillus</taxon>
    </lineage>
</organism>
<comment type="similarity">
    <text evidence="2 7">Belongs to the DedA family.</text>
</comment>
<dbReference type="OrthoDB" id="9813426at2"/>
<evidence type="ECO:0000256" key="4">
    <source>
        <dbReference type="ARBA" id="ARBA00022692"/>
    </source>
</evidence>
<evidence type="ECO:0000256" key="2">
    <source>
        <dbReference type="ARBA" id="ARBA00010792"/>
    </source>
</evidence>
<keyword evidence="6 7" id="KW-0472">Membrane</keyword>
<evidence type="ECO:0000313" key="8">
    <source>
        <dbReference type="EMBL" id="ANK62674.1"/>
    </source>
</evidence>
<feature type="transmembrane region" description="Helical" evidence="7">
    <location>
        <begin position="188"/>
        <end position="206"/>
    </location>
</feature>
<dbReference type="PANTHER" id="PTHR30353:SF0">
    <property type="entry name" value="TRANSMEMBRANE PROTEIN"/>
    <property type="match status" value="1"/>
</dbReference>